<organism evidence="1 2">
    <name type="scientific">Paraburkholderia aspalathi</name>
    <dbReference type="NCBI Taxonomy" id="1324617"/>
    <lineage>
        <taxon>Bacteria</taxon>
        <taxon>Pseudomonadati</taxon>
        <taxon>Pseudomonadota</taxon>
        <taxon>Betaproteobacteria</taxon>
        <taxon>Burkholderiales</taxon>
        <taxon>Burkholderiaceae</taxon>
        <taxon>Paraburkholderia</taxon>
    </lineage>
</organism>
<dbReference type="Proteomes" id="UP000198844">
    <property type="component" value="Unassembled WGS sequence"/>
</dbReference>
<proteinExistence type="predicted"/>
<dbReference type="OrthoDB" id="9134529at2"/>
<evidence type="ECO:0000313" key="2">
    <source>
        <dbReference type="Proteomes" id="UP000198844"/>
    </source>
</evidence>
<protein>
    <submittedName>
        <fullName evidence="1">Uncharacterized protein</fullName>
    </submittedName>
</protein>
<reference evidence="1 2" key="1">
    <citation type="submission" date="2016-10" db="EMBL/GenBank/DDBJ databases">
        <authorList>
            <person name="de Groot N.N."/>
        </authorList>
    </citation>
    <scope>NUCLEOTIDE SEQUENCE [LARGE SCALE GENOMIC DNA]</scope>
    <source>
        <strain evidence="1 2">LMG 27731</strain>
    </source>
</reference>
<dbReference type="RefSeq" id="WP_093638167.1">
    <property type="nucleotide sequence ID" value="NZ_FPBH01000015.1"/>
</dbReference>
<evidence type="ECO:0000313" key="1">
    <source>
        <dbReference type="EMBL" id="SFU20910.1"/>
    </source>
</evidence>
<accession>A0A1I7EAD6</accession>
<name>A0A1I7EAD6_9BURK</name>
<gene>
    <name evidence="1" type="ORF">SAMN05192563_1015137</name>
</gene>
<dbReference type="AlphaFoldDB" id="A0A1I7EAD6"/>
<dbReference type="EMBL" id="FPBH01000015">
    <property type="protein sequence ID" value="SFU20910.1"/>
    <property type="molecule type" value="Genomic_DNA"/>
</dbReference>
<sequence>MDILEIAKNSGMQVILNGRIGREEYQSVYGSIQALKRFAEALSASAAGATQDASSGIEVSKPLLDCSV</sequence>